<sequence length="469" mass="53200">MLISEKHTALYPGNKEILVPFEPASVDIFKSNEVHCMSMYANPNMSYLFIDNTHLSPTLERRYRLSTRWGTCRPLPVSFSPRHGNQHILRRSSRISRSIAAGSVKRLSFDDYVMTATFMIYTSLLILIQVSSRHGTNLFPTEETQQILSDPQQVRDRIYGSKIVIGLEQCMLFSTWGVKICMLSLFWRLTANIRFLHLYVKAIAVYVAVGFVVIMVTYFGVYCRPFEQYWQLPVENIQCATYQHYSITQAVFNISSDAAMLVVPVPLLMKTQLKARRKFILVCIMSLGVFTIFAAILNKVYNFLSPLTTMYQIWYIREASTAIYVANLICLWPLLRKLFGLKAFQSNSKHYRHHGAHLIKESPGASQSPGTTVSSQSRPSFSIPRLHLSRLGSGRTVQNVVHKGSDEMHPSPEATNKMSLTRLDTKEATHQEKKGLGEPGPTTLETHASYDLEAGDIGHIDYHSSLKFG</sequence>
<feature type="transmembrane region" description="Helical" evidence="7">
    <location>
        <begin position="112"/>
        <end position="130"/>
    </location>
</feature>
<dbReference type="EMBL" id="ML734568">
    <property type="protein sequence ID" value="KAB8249891.1"/>
    <property type="molecule type" value="Genomic_DNA"/>
</dbReference>
<evidence type="ECO:0000256" key="3">
    <source>
        <dbReference type="ARBA" id="ARBA00022989"/>
    </source>
</evidence>
<dbReference type="VEuPathDB" id="FungiDB:F9C07_4817"/>
<dbReference type="GO" id="GO:0016020">
    <property type="term" value="C:membrane"/>
    <property type="evidence" value="ECO:0007669"/>
    <property type="project" value="UniProtKB-SubCell"/>
</dbReference>
<dbReference type="Proteomes" id="UP000325434">
    <property type="component" value="Unassembled WGS sequence"/>
</dbReference>
<gene>
    <name evidence="9" type="ORF">BDV35DRAFT_377750</name>
</gene>
<keyword evidence="3 7" id="KW-1133">Transmembrane helix</keyword>
<feature type="domain" description="Rhodopsin" evidence="8">
    <location>
        <begin position="105"/>
        <end position="337"/>
    </location>
</feature>
<feature type="transmembrane region" description="Helical" evidence="7">
    <location>
        <begin position="313"/>
        <end position="335"/>
    </location>
</feature>
<evidence type="ECO:0000256" key="7">
    <source>
        <dbReference type="SAM" id="Phobius"/>
    </source>
</evidence>
<dbReference type="VEuPathDB" id="FungiDB:AFLA_007015"/>
<evidence type="ECO:0000256" key="5">
    <source>
        <dbReference type="ARBA" id="ARBA00038359"/>
    </source>
</evidence>
<dbReference type="InterPro" id="IPR052337">
    <property type="entry name" value="SAT4-like"/>
</dbReference>
<feature type="region of interest" description="Disordered" evidence="6">
    <location>
        <begin position="401"/>
        <end position="420"/>
    </location>
</feature>
<accession>A0A5N6H5S3</accession>
<feature type="transmembrane region" description="Helical" evidence="7">
    <location>
        <begin position="198"/>
        <end position="222"/>
    </location>
</feature>
<dbReference type="InterPro" id="IPR049326">
    <property type="entry name" value="Rhodopsin_dom_fungi"/>
</dbReference>
<comment type="similarity">
    <text evidence="5">Belongs to the SAT4 family.</text>
</comment>
<name>A0A5N6H5S3_ASPFL</name>
<protein>
    <recommendedName>
        <fullName evidence="8">Rhodopsin domain-containing protein</fullName>
    </recommendedName>
</protein>
<dbReference type="PANTHER" id="PTHR33048:SF110">
    <property type="entry name" value="UBID FAMILY DECARBOXYLASE"/>
    <property type="match status" value="1"/>
</dbReference>
<dbReference type="AlphaFoldDB" id="A0A5N6H5S3"/>
<evidence type="ECO:0000259" key="8">
    <source>
        <dbReference type="Pfam" id="PF20684"/>
    </source>
</evidence>
<evidence type="ECO:0000256" key="2">
    <source>
        <dbReference type="ARBA" id="ARBA00022692"/>
    </source>
</evidence>
<organism evidence="9">
    <name type="scientific">Aspergillus flavus</name>
    <dbReference type="NCBI Taxonomy" id="5059"/>
    <lineage>
        <taxon>Eukaryota</taxon>
        <taxon>Fungi</taxon>
        <taxon>Dikarya</taxon>
        <taxon>Ascomycota</taxon>
        <taxon>Pezizomycotina</taxon>
        <taxon>Eurotiomycetes</taxon>
        <taxon>Eurotiomycetidae</taxon>
        <taxon>Eurotiales</taxon>
        <taxon>Aspergillaceae</taxon>
        <taxon>Aspergillus</taxon>
        <taxon>Aspergillus subgen. Circumdati</taxon>
    </lineage>
</organism>
<proteinExistence type="inferred from homology"/>
<feature type="compositionally biased region" description="Polar residues" evidence="6">
    <location>
        <begin position="364"/>
        <end position="380"/>
    </location>
</feature>
<evidence type="ECO:0000256" key="6">
    <source>
        <dbReference type="SAM" id="MobiDB-lite"/>
    </source>
</evidence>
<evidence type="ECO:0000256" key="1">
    <source>
        <dbReference type="ARBA" id="ARBA00004141"/>
    </source>
</evidence>
<dbReference type="PANTHER" id="PTHR33048">
    <property type="entry name" value="PTH11-LIKE INTEGRAL MEMBRANE PROTEIN (AFU_ORTHOLOGUE AFUA_5G11245)"/>
    <property type="match status" value="1"/>
</dbReference>
<feature type="transmembrane region" description="Helical" evidence="7">
    <location>
        <begin position="163"/>
        <end position="186"/>
    </location>
</feature>
<comment type="subcellular location">
    <subcellularLocation>
        <location evidence="1">Membrane</location>
        <topology evidence="1">Multi-pass membrane protein</topology>
    </subcellularLocation>
</comment>
<evidence type="ECO:0000313" key="9">
    <source>
        <dbReference type="EMBL" id="KAB8249891.1"/>
    </source>
</evidence>
<feature type="region of interest" description="Disordered" evidence="6">
    <location>
        <begin position="359"/>
        <end position="380"/>
    </location>
</feature>
<feature type="transmembrane region" description="Helical" evidence="7">
    <location>
        <begin position="279"/>
        <end position="301"/>
    </location>
</feature>
<keyword evidence="2 7" id="KW-0812">Transmembrane</keyword>
<evidence type="ECO:0000256" key="4">
    <source>
        <dbReference type="ARBA" id="ARBA00023136"/>
    </source>
</evidence>
<keyword evidence="4 7" id="KW-0472">Membrane</keyword>
<reference evidence="9" key="1">
    <citation type="submission" date="2019-04" db="EMBL/GenBank/DDBJ databases">
        <title>Friends and foes A comparative genomics study of 23 Aspergillus species from section Flavi.</title>
        <authorList>
            <consortium name="DOE Joint Genome Institute"/>
            <person name="Kjaerbolling I."/>
            <person name="Vesth T."/>
            <person name="Frisvad J.C."/>
            <person name="Nybo J.L."/>
            <person name="Theobald S."/>
            <person name="Kildgaard S."/>
            <person name="Isbrandt T."/>
            <person name="Kuo A."/>
            <person name="Sato A."/>
            <person name="Lyhne E.K."/>
            <person name="Kogle M.E."/>
            <person name="Wiebenga A."/>
            <person name="Kun R.S."/>
            <person name="Lubbers R.J."/>
            <person name="Makela M.R."/>
            <person name="Barry K."/>
            <person name="Chovatia M."/>
            <person name="Clum A."/>
            <person name="Daum C."/>
            <person name="Haridas S."/>
            <person name="He G."/>
            <person name="LaButti K."/>
            <person name="Lipzen A."/>
            <person name="Mondo S."/>
            <person name="Riley R."/>
            <person name="Salamov A."/>
            <person name="Simmons B.A."/>
            <person name="Magnuson J.K."/>
            <person name="Henrissat B."/>
            <person name="Mortensen U.H."/>
            <person name="Larsen T.O."/>
            <person name="Devries R.P."/>
            <person name="Grigoriev I.V."/>
            <person name="Machida M."/>
            <person name="Baker S.E."/>
            <person name="Andersen M.R."/>
        </authorList>
    </citation>
    <scope>NUCLEOTIDE SEQUENCE [LARGE SCALE GENOMIC DNA]</scope>
    <source>
        <strain evidence="9">CBS 121.62</strain>
    </source>
</reference>
<dbReference type="Pfam" id="PF20684">
    <property type="entry name" value="Fung_rhodopsin"/>
    <property type="match status" value="1"/>
</dbReference>